<proteinExistence type="predicted"/>
<dbReference type="EnsemblMetazoa" id="XM_030980959">
    <property type="protein sequence ID" value="XP_030836819"/>
    <property type="gene ID" value="LOC115922307"/>
</dbReference>
<dbReference type="PROSITE" id="PS50287">
    <property type="entry name" value="SRCR_2"/>
    <property type="match status" value="1"/>
</dbReference>
<feature type="disulfide bond" evidence="2">
    <location>
        <begin position="30"/>
        <end position="40"/>
    </location>
</feature>
<accession>A0A7M7SWP4</accession>
<evidence type="ECO:0000259" key="5">
    <source>
        <dbReference type="PROSITE" id="PS50287"/>
    </source>
</evidence>
<organism evidence="6 7">
    <name type="scientific">Strongylocentrotus purpuratus</name>
    <name type="common">Purple sea urchin</name>
    <dbReference type="NCBI Taxonomy" id="7668"/>
    <lineage>
        <taxon>Eukaryota</taxon>
        <taxon>Metazoa</taxon>
        <taxon>Echinodermata</taxon>
        <taxon>Eleutherozoa</taxon>
        <taxon>Echinozoa</taxon>
        <taxon>Echinoidea</taxon>
        <taxon>Euechinoidea</taxon>
        <taxon>Echinacea</taxon>
        <taxon>Camarodonta</taxon>
        <taxon>Echinidea</taxon>
        <taxon>Strongylocentrotidae</taxon>
        <taxon>Strongylocentrotus</taxon>
    </lineage>
</organism>
<dbReference type="PANTHER" id="PTHR48071">
    <property type="entry name" value="SRCR DOMAIN-CONTAINING PROTEIN"/>
    <property type="match status" value="1"/>
</dbReference>
<evidence type="ECO:0000256" key="4">
    <source>
        <dbReference type="SAM" id="Phobius"/>
    </source>
</evidence>
<sequence length="355" mass="39580">MLGFDGALGAPLGARFGKGSGSIFLDKVQCQGTETDIERCDHDGIGVHNCSHNEDASVICIPKGGTPVHTIFHTNLTLTIIIGLCVFLSSVFLVATLAYCVRRTIKTRASRNSDSYIHRDTVFTQDTDVSSTYQDLNAPPKLPERRLKVLTENRLFEDERKLSERKLSVLKTPKGENTHDYMETTFISKTASSANDARTDAVSLPVENTLDTDTLPHDIALTSKAIFHYETCEPLGTVHIFGQNDPHEYMVMNTVYKTIKTEKEVDIDGYLLPSKTSGKPEPPCSVEKKRTLQQERTKQDLIHKHVDIKTICPKSSSLEDVSIDEYVLPSAVGHNNDRNRFTEDSSENSDYDIID</sequence>
<keyword evidence="7" id="KW-1185">Reference proteome</keyword>
<dbReference type="AlphaFoldDB" id="A0A7M7SWP4"/>
<dbReference type="SMART" id="SM00202">
    <property type="entry name" value="SR"/>
    <property type="match status" value="1"/>
</dbReference>
<dbReference type="InterPro" id="IPR036772">
    <property type="entry name" value="SRCR-like_dom_sf"/>
</dbReference>
<name>A0A7M7SWP4_STRPU</name>
<dbReference type="InParanoid" id="A0A7M7SWP4"/>
<dbReference type="RefSeq" id="XP_030836819.1">
    <property type="nucleotide sequence ID" value="XM_030980959.1"/>
</dbReference>
<dbReference type="GO" id="GO:0016020">
    <property type="term" value="C:membrane"/>
    <property type="evidence" value="ECO:0007669"/>
    <property type="project" value="InterPro"/>
</dbReference>
<evidence type="ECO:0000256" key="2">
    <source>
        <dbReference type="PROSITE-ProRule" id="PRU00196"/>
    </source>
</evidence>
<feature type="transmembrane region" description="Helical" evidence="4">
    <location>
        <begin position="76"/>
        <end position="101"/>
    </location>
</feature>
<dbReference type="SUPFAM" id="SSF56487">
    <property type="entry name" value="SRCR-like"/>
    <property type="match status" value="1"/>
</dbReference>
<keyword evidence="4" id="KW-0472">Membrane</keyword>
<feature type="domain" description="SRCR" evidence="5">
    <location>
        <begin position="1"/>
        <end position="61"/>
    </location>
</feature>
<dbReference type="GeneID" id="115922307"/>
<evidence type="ECO:0000313" key="6">
    <source>
        <dbReference type="EnsemblMetazoa" id="XP_030836819"/>
    </source>
</evidence>
<evidence type="ECO:0000313" key="7">
    <source>
        <dbReference type="Proteomes" id="UP000007110"/>
    </source>
</evidence>
<dbReference type="PANTHER" id="PTHR48071:SF18">
    <property type="entry name" value="DELETED IN MALIGNANT BRAIN TUMORS 1 PROTEIN-RELATED"/>
    <property type="match status" value="1"/>
</dbReference>
<reference evidence="6" key="2">
    <citation type="submission" date="2021-01" db="UniProtKB">
        <authorList>
            <consortium name="EnsemblMetazoa"/>
        </authorList>
    </citation>
    <scope>IDENTIFICATION</scope>
</reference>
<feature type="region of interest" description="Disordered" evidence="3">
    <location>
        <begin position="332"/>
        <end position="355"/>
    </location>
</feature>
<dbReference type="Pfam" id="PF00530">
    <property type="entry name" value="SRCR"/>
    <property type="match status" value="1"/>
</dbReference>
<feature type="compositionally biased region" description="Acidic residues" evidence="3">
    <location>
        <begin position="344"/>
        <end position="355"/>
    </location>
</feature>
<dbReference type="Proteomes" id="UP000007110">
    <property type="component" value="Unassembled WGS sequence"/>
</dbReference>
<protein>
    <recommendedName>
        <fullName evidence="5">SRCR domain-containing protein</fullName>
    </recommendedName>
</protein>
<evidence type="ECO:0000256" key="3">
    <source>
        <dbReference type="SAM" id="MobiDB-lite"/>
    </source>
</evidence>
<keyword evidence="4" id="KW-1133">Transmembrane helix</keyword>
<keyword evidence="4" id="KW-0812">Transmembrane</keyword>
<dbReference type="Gene3D" id="3.10.250.10">
    <property type="entry name" value="SRCR-like domain"/>
    <property type="match status" value="1"/>
</dbReference>
<evidence type="ECO:0000256" key="1">
    <source>
        <dbReference type="ARBA" id="ARBA00023157"/>
    </source>
</evidence>
<dbReference type="OrthoDB" id="10535097at2759"/>
<keyword evidence="1 2" id="KW-1015">Disulfide bond</keyword>
<dbReference type="OMA" id="HDERILT"/>
<dbReference type="KEGG" id="spu:115922307"/>
<comment type="caution">
    <text evidence="2">Lacks conserved residue(s) required for the propagation of feature annotation.</text>
</comment>
<reference evidence="7" key="1">
    <citation type="submission" date="2015-02" db="EMBL/GenBank/DDBJ databases">
        <title>Genome sequencing for Strongylocentrotus purpuratus.</title>
        <authorList>
            <person name="Murali S."/>
            <person name="Liu Y."/>
            <person name="Vee V."/>
            <person name="English A."/>
            <person name="Wang M."/>
            <person name="Skinner E."/>
            <person name="Han Y."/>
            <person name="Muzny D.M."/>
            <person name="Worley K.C."/>
            <person name="Gibbs R.A."/>
        </authorList>
    </citation>
    <scope>NUCLEOTIDE SEQUENCE</scope>
</reference>
<dbReference type="InterPro" id="IPR001190">
    <property type="entry name" value="SRCR"/>
</dbReference>